<feature type="region of interest" description="Disordered" evidence="2">
    <location>
        <begin position="734"/>
        <end position="807"/>
    </location>
</feature>
<gene>
    <name evidence="4" type="ORF">SNAT2548_LOCUS23693</name>
</gene>
<dbReference type="InterPro" id="IPR007527">
    <property type="entry name" value="Znf_SWIM"/>
</dbReference>
<feature type="region of interest" description="Disordered" evidence="2">
    <location>
        <begin position="1"/>
        <end position="27"/>
    </location>
</feature>
<evidence type="ECO:0000256" key="1">
    <source>
        <dbReference type="PROSITE-ProRule" id="PRU00325"/>
    </source>
</evidence>
<dbReference type="OrthoDB" id="410504at2759"/>
<proteinExistence type="predicted"/>
<protein>
    <recommendedName>
        <fullName evidence="3">SWIM-type domain-containing protein</fullName>
    </recommendedName>
</protein>
<feature type="compositionally biased region" description="Basic residues" evidence="2">
    <location>
        <begin position="752"/>
        <end position="762"/>
    </location>
</feature>
<feature type="domain" description="SWIM-type" evidence="3">
    <location>
        <begin position="682"/>
        <end position="719"/>
    </location>
</feature>
<dbReference type="EMBL" id="CAJNDS010002330">
    <property type="protein sequence ID" value="CAE7436098.1"/>
    <property type="molecule type" value="Genomic_DNA"/>
</dbReference>
<keyword evidence="1" id="KW-0863">Zinc-finger</keyword>
<keyword evidence="5" id="KW-1185">Reference proteome</keyword>
<dbReference type="PROSITE" id="PS50966">
    <property type="entry name" value="ZF_SWIM"/>
    <property type="match status" value="1"/>
</dbReference>
<organism evidence="4 5">
    <name type="scientific">Symbiodinium natans</name>
    <dbReference type="NCBI Taxonomy" id="878477"/>
    <lineage>
        <taxon>Eukaryota</taxon>
        <taxon>Sar</taxon>
        <taxon>Alveolata</taxon>
        <taxon>Dinophyceae</taxon>
        <taxon>Suessiales</taxon>
        <taxon>Symbiodiniaceae</taxon>
        <taxon>Symbiodinium</taxon>
    </lineage>
</organism>
<evidence type="ECO:0000313" key="4">
    <source>
        <dbReference type="EMBL" id="CAE7436098.1"/>
    </source>
</evidence>
<evidence type="ECO:0000259" key="3">
    <source>
        <dbReference type="PROSITE" id="PS50966"/>
    </source>
</evidence>
<evidence type="ECO:0000256" key="2">
    <source>
        <dbReference type="SAM" id="MobiDB-lite"/>
    </source>
</evidence>
<reference evidence="4" key="1">
    <citation type="submission" date="2021-02" db="EMBL/GenBank/DDBJ databases">
        <authorList>
            <person name="Dougan E. K."/>
            <person name="Rhodes N."/>
            <person name="Thang M."/>
            <person name="Chan C."/>
        </authorList>
    </citation>
    <scope>NUCLEOTIDE SEQUENCE</scope>
</reference>
<dbReference type="Proteomes" id="UP000604046">
    <property type="component" value="Unassembled WGS sequence"/>
</dbReference>
<dbReference type="GO" id="GO:0008270">
    <property type="term" value="F:zinc ion binding"/>
    <property type="evidence" value="ECO:0007669"/>
    <property type="project" value="UniProtKB-KW"/>
</dbReference>
<feature type="compositionally biased region" description="Low complexity" evidence="2">
    <location>
        <begin position="767"/>
        <end position="781"/>
    </location>
</feature>
<sequence length="807" mass="90112">MASGDAVLASGDAESGGGQLVQPTRRTRTYEDHDVGDFAIDISACRVIFPTDAVEHAFKASCKKWMDGERKDFQLGKLTTPRRTAGGEWRAECRCMDCAECHAGNGTMFQFRATPDRPDNGNVLNVRLTVMVSGSCSGRPRQLKSDAVDRPSTTLTRRRVMQAVESLSQSKESVTPTRVARKIAARGDAELITNPSSLRYLARTCAKKAGVDDGRGQDRREKQPIVRSVSKQEWDAYVQANSGNQGKISFAAALPSGSFVLMLPPILDELCALKRAGALPRLYLGADATWKVEADDFTQPDTDVWYYVITASMYRYLDQHWRRSALPLCVARHPTERPEVYKHALSALATELQRRQLPTASQIHTDWAPGLASAIKEAAGQNVLHPPLHVPDMEHMIANITTKKKTTAEDGSEIRVPRMKSRDVKVVPPYLHALALLPTSALFLVALRTFLTRVKNGWQEPAFHDYIISQYLYRASLRPAVTGETEAWAAKWWHGASGPIAAGFPPSQQTVEQSHRHFKRCITDAPGRTVIDVLESLKEVVALWTSTRSSEAKSYTLLTPAGCTAVVPTRPDGWMLRGLPLHRLRAPGAVRLLPTIKRILEDSRRNPSFIMEKVRGNPQTRIFIMKCGMPAAMDTGTVEKIWRHINTKNLRTLEDMMIEDGLIVQMPESKKLALEALQTLYYENCCVYHPPDGRTHCSCWHFRRRAHCPHAWAIRARLKLESFPTKNLPAATEAPVTWSDADGSSNEDVKKKAPRRSRKRKRPEYEPVAVPDVRPAPVTPVGERLPQRRTPKVMPAQKASKSPFGKR</sequence>
<name>A0A812RF00_9DINO</name>
<dbReference type="AlphaFoldDB" id="A0A812RF00"/>
<evidence type="ECO:0000313" key="5">
    <source>
        <dbReference type="Proteomes" id="UP000604046"/>
    </source>
</evidence>
<keyword evidence="1" id="KW-0479">Metal-binding</keyword>
<comment type="caution">
    <text evidence="4">The sequence shown here is derived from an EMBL/GenBank/DDBJ whole genome shotgun (WGS) entry which is preliminary data.</text>
</comment>
<keyword evidence="1" id="KW-0862">Zinc</keyword>
<accession>A0A812RF00</accession>